<name>A0A1I4EH43_9HYPH</name>
<sequence>MLAQRTSLFKSSGTAAARTAASEIVDLTAWEIWRDLAATIRDGAIDAIRKGVNRYTDPVGLHQPTRRAALRVCFENQGWAFRRMRFPPMTTRIMA</sequence>
<gene>
    <name evidence="1" type="ORF">SAMN04488498_12660</name>
</gene>
<dbReference type="EMBL" id="FOSL01000026">
    <property type="protein sequence ID" value="SFL05075.1"/>
    <property type="molecule type" value="Genomic_DNA"/>
</dbReference>
<protein>
    <submittedName>
        <fullName evidence="1">Aspartate aminotransferase</fullName>
    </submittedName>
</protein>
<keyword evidence="1" id="KW-0808">Transferase</keyword>
<accession>A0A1I4EH43</accession>
<evidence type="ECO:0000313" key="2">
    <source>
        <dbReference type="Proteomes" id="UP000323300"/>
    </source>
</evidence>
<dbReference type="Proteomes" id="UP000323300">
    <property type="component" value="Unassembled WGS sequence"/>
</dbReference>
<dbReference type="RefSeq" id="WP_425294873.1">
    <property type="nucleotide sequence ID" value="NZ_BSPE01000029.1"/>
</dbReference>
<organism evidence="1 2">
    <name type="scientific">Neomesorhizobium albiziae</name>
    <dbReference type="NCBI Taxonomy" id="335020"/>
    <lineage>
        <taxon>Bacteria</taxon>
        <taxon>Pseudomonadati</taxon>
        <taxon>Pseudomonadota</taxon>
        <taxon>Alphaproteobacteria</taxon>
        <taxon>Hyphomicrobiales</taxon>
        <taxon>Phyllobacteriaceae</taxon>
        <taxon>Neomesorhizobium</taxon>
    </lineage>
</organism>
<evidence type="ECO:0000313" key="1">
    <source>
        <dbReference type="EMBL" id="SFL05075.1"/>
    </source>
</evidence>
<keyword evidence="1" id="KW-0032">Aminotransferase</keyword>
<keyword evidence="2" id="KW-1185">Reference proteome</keyword>
<dbReference type="AlphaFoldDB" id="A0A1I4EH43"/>
<dbReference type="GO" id="GO:0008483">
    <property type="term" value="F:transaminase activity"/>
    <property type="evidence" value="ECO:0007669"/>
    <property type="project" value="UniProtKB-KW"/>
</dbReference>
<reference evidence="1 2" key="1">
    <citation type="submission" date="2016-10" db="EMBL/GenBank/DDBJ databases">
        <authorList>
            <person name="Varghese N."/>
            <person name="Submissions S."/>
        </authorList>
    </citation>
    <scope>NUCLEOTIDE SEQUENCE [LARGE SCALE GENOMIC DNA]</scope>
    <source>
        <strain evidence="1 2">DSM 21822</strain>
    </source>
</reference>
<proteinExistence type="predicted"/>